<dbReference type="GO" id="GO:0016791">
    <property type="term" value="F:phosphatase activity"/>
    <property type="evidence" value="ECO:0007669"/>
    <property type="project" value="TreeGrafter"/>
</dbReference>
<dbReference type="CDD" id="cd07067">
    <property type="entry name" value="HP_PGM_like"/>
    <property type="match status" value="1"/>
</dbReference>
<dbReference type="Pfam" id="PF00300">
    <property type="entry name" value="His_Phos_1"/>
    <property type="match status" value="1"/>
</dbReference>
<evidence type="ECO:0000256" key="2">
    <source>
        <dbReference type="ARBA" id="ARBA00023235"/>
    </source>
</evidence>
<sequence length="211" mass="22609">MTRLLLVRHGETPWNGERRLQGQQDIGLSEAGRRQVAALAETVGYLDPGHVVTSGLRRTRETAEMLGVRPDERDPRLNEAYLAGWEGRYSAQIKEEDGGVYAAWRAGRFHPPGAESFGELTDRVVDGIGAAVRRAHAGGHRTVLAVTHGGPVRAFLAAVVGLDPARTVPSHPASLSIVDVDPGAASLTEPGAARLRLFNYSPAMSPLDPPD</sequence>
<feature type="binding site" evidence="4">
    <location>
        <begin position="8"/>
        <end position="15"/>
    </location>
    <ligand>
        <name>substrate</name>
    </ligand>
</feature>
<dbReference type="InterPro" id="IPR001345">
    <property type="entry name" value="PG/BPGM_mutase_AS"/>
</dbReference>
<dbReference type="Gene3D" id="3.40.50.1240">
    <property type="entry name" value="Phosphoglycerate mutase-like"/>
    <property type="match status" value="1"/>
</dbReference>
<organism evidence="5 6">
    <name type="scientific">Nocardiopsis alborubida</name>
    <dbReference type="NCBI Taxonomy" id="146802"/>
    <lineage>
        <taxon>Bacteria</taxon>
        <taxon>Bacillati</taxon>
        <taxon>Actinomycetota</taxon>
        <taxon>Actinomycetes</taxon>
        <taxon>Streptosporangiales</taxon>
        <taxon>Nocardiopsidaceae</taxon>
        <taxon>Nocardiopsis</taxon>
    </lineage>
</organism>
<dbReference type="SMART" id="SM00855">
    <property type="entry name" value="PGAM"/>
    <property type="match status" value="1"/>
</dbReference>
<evidence type="ECO:0000313" key="5">
    <source>
        <dbReference type="EMBL" id="NKY97021.1"/>
    </source>
</evidence>
<keyword evidence="6" id="KW-1185">Reference proteome</keyword>
<dbReference type="PROSITE" id="PS00175">
    <property type="entry name" value="PG_MUTASE"/>
    <property type="match status" value="1"/>
</dbReference>
<comment type="caution">
    <text evidence="5">The sequence shown here is derived from an EMBL/GenBank/DDBJ whole genome shotgun (WGS) entry which is preliminary data.</text>
</comment>
<protein>
    <submittedName>
        <fullName evidence="5">Histidine phosphatase family protein</fullName>
    </submittedName>
</protein>
<proteinExistence type="predicted"/>
<evidence type="ECO:0000256" key="4">
    <source>
        <dbReference type="PIRSR" id="PIRSR613078-2"/>
    </source>
</evidence>
<dbReference type="EMBL" id="JAAXPG010000003">
    <property type="protein sequence ID" value="NKY97021.1"/>
    <property type="molecule type" value="Genomic_DNA"/>
</dbReference>
<dbReference type="GO" id="GO:0005737">
    <property type="term" value="C:cytoplasm"/>
    <property type="evidence" value="ECO:0007669"/>
    <property type="project" value="TreeGrafter"/>
</dbReference>
<gene>
    <name evidence="5" type="ORF">HGB44_04905</name>
</gene>
<dbReference type="SUPFAM" id="SSF53254">
    <property type="entry name" value="Phosphoglycerate mutase-like"/>
    <property type="match status" value="1"/>
</dbReference>
<name>A0A7X6M940_9ACTN</name>
<dbReference type="Proteomes" id="UP000553209">
    <property type="component" value="Unassembled WGS sequence"/>
</dbReference>
<evidence type="ECO:0000256" key="3">
    <source>
        <dbReference type="PIRSR" id="PIRSR613078-1"/>
    </source>
</evidence>
<accession>A0A7X6M940</accession>
<dbReference type="InterPro" id="IPR050275">
    <property type="entry name" value="PGM_Phosphatase"/>
</dbReference>
<evidence type="ECO:0000313" key="6">
    <source>
        <dbReference type="Proteomes" id="UP000553209"/>
    </source>
</evidence>
<dbReference type="PANTHER" id="PTHR48100:SF1">
    <property type="entry name" value="HISTIDINE PHOSPHATASE FAMILY PROTEIN-RELATED"/>
    <property type="match status" value="1"/>
</dbReference>
<dbReference type="PANTHER" id="PTHR48100">
    <property type="entry name" value="BROAD-SPECIFICITY PHOSPHATASE YOR283W-RELATED"/>
    <property type="match status" value="1"/>
</dbReference>
<feature type="active site" description="Proton donor/acceptor" evidence="3">
    <location>
        <position position="79"/>
    </location>
</feature>
<dbReference type="InterPro" id="IPR029033">
    <property type="entry name" value="His_PPase_superfam"/>
</dbReference>
<keyword evidence="1" id="KW-0324">Glycolysis</keyword>
<feature type="binding site" evidence="4">
    <location>
        <position position="58"/>
    </location>
    <ligand>
        <name>substrate</name>
    </ligand>
</feature>
<dbReference type="InterPro" id="IPR013078">
    <property type="entry name" value="His_Pase_superF_clade-1"/>
</dbReference>
<reference evidence="5 6" key="1">
    <citation type="submission" date="2020-04" db="EMBL/GenBank/DDBJ databases">
        <title>MicrobeNet Type strains.</title>
        <authorList>
            <person name="Nicholson A.C."/>
        </authorList>
    </citation>
    <scope>NUCLEOTIDE SEQUENCE [LARGE SCALE GENOMIC DNA]</scope>
    <source>
        <strain evidence="5 6">ATCC 23612</strain>
    </source>
</reference>
<feature type="active site" description="Tele-phosphohistidine intermediate" evidence="3">
    <location>
        <position position="9"/>
    </location>
</feature>
<dbReference type="AlphaFoldDB" id="A0A7X6M940"/>
<keyword evidence="2" id="KW-0413">Isomerase</keyword>
<dbReference type="RefSeq" id="WP_061082304.1">
    <property type="nucleotide sequence ID" value="NZ_JAAXPG010000003.1"/>
</dbReference>
<evidence type="ECO:0000256" key="1">
    <source>
        <dbReference type="ARBA" id="ARBA00023152"/>
    </source>
</evidence>